<sequence>MALNNNNNEINGYDSGEDSSVLTAVSNDYDNIEMTNKVSSQLINNTLLHLKEKMDHLEKKIDEKLDYLSKFDGKLDYLAKMSKKLNEKLSIVEEKLTRSEKLSNNSEHSNALREKFEKIYEKECRQAFYKVDSLEEDAEVPEFVEYEEVNDLVSRRQEESLNLFIDCISIFKEDWTYEQIVRVATEWVSDLCEVANHPKRLNKRIKKKLQELEEQTKTVLSEFSSKVKRKMSTSGIKSNNWRDGLKLKRLKKQKKFDYLMLRLPFKIVEQLDKSNISDYDAAKQYLLSQYDGKYSEEVARRKLMIFKLDFNNLENCLNEFEKLCTSARPKLTNHDLEEEMFSQLLPYLKGQQHLLTVTGYSLRERKWKDVVNEIITAHKFESRNKKSKQNFDSHFDNLKNKNKTCRFCLKKGHIERDCYSAKKSNTDTSGKSKVEKVEYSKFGLKKINTHHSKETDELKKELEKLRIENNRLKESINTKECLSFQRVCLKNQNCVEKVDVPTIKTIVDTVTAKKPCEILIKVKDQLGRVEHELLDTGRFKRRDQENSITCVLANNQEFKALGYLYTQLILPNNIKVNYRVVVIDDYCFNQKYKLILGTDLIYAVKTIINYQNQTPKFEFRSTESPKLSYYPIPIAYRPQVERQIEEWEKLGVIQKNFKDCKWFSPLLVVPKPNNEIRLYLDCRGINKVLAPYDYRMSNIRQKMDLLGNCRYYTKIDMSQFFLQLKTPEESRKYVCFRDCYGVPYQFCRLPYGILTEPSYAQKIMEEILYPHRKYSFPYIDDVLVCTKNTDDSELDFTTTTIDKLLNLQSVGIFDRLQDLHKLSQIAKKIYSYIHALNKENVASDTGKGKLFKDIQEGDRVLLRRAINDKLEYRWDGPYTVDEVSDEYVRVKEKRGV</sequence>
<organism evidence="3 4">
    <name type="scientific">Strongyloides venezuelensis</name>
    <name type="common">Threadworm</name>
    <dbReference type="NCBI Taxonomy" id="75913"/>
    <lineage>
        <taxon>Eukaryota</taxon>
        <taxon>Metazoa</taxon>
        <taxon>Ecdysozoa</taxon>
        <taxon>Nematoda</taxon>
        <taxon>Chromadorea</taxon>
        <taxon>Rhabditida</taxon>
        <taxon>Tylenchina</taxon>
        <taxon>Panagrolaimomorpha</taxon>
        <taxon>Strongyloidoidea</taxon>
        <taxon>Strongyloididae</taxon>
        <taxon>Strongyloides</taxon>
    </lineage>
</organism>
<evidence type="ECO:0000313" key="4">
    <source>
        <dbReference type="WBParaSite" id="SVE_0368500.1"/>
    </source>
</evidence>
<feature type="coiled-coil region" evidence="1">
    <location>
        <begin position="40"/>
        <end position="102"/>
    </location>
</feature>
<feature type="coiled-coil region" evidence="1">
    <location>
        <begin position="448"/>
        <end position="482"/>
    </location>
</feature>
<dbReference type="Gene3D" id="2.30.30.850">
    <property type="match status" value="1"/>
</dbReference>
<keyword evidence="3" id="KW-1185">Reference proteome</keyword>
<evidence type="ECO:0000259" key="2">
    <source>
        <dbReference type="PROSITE" id="PS50878"/>
    </source>
</evidence>
<dbReference type="PANTHER" id="PTHR37984:SF5">
    <property type="entry name" value="PROTEIN NYNRIN-LIKE"/>
    <property type="match status" value="1"/>
</dbReference>
<evidence type="ECO:0000313" key="3">
    <source>
        <dbReference type="Proteomes" id="UP000035680"/>
    </source>
</evidence>
<reference evidence="3" key="1">
    <citation type="submission" date="2014-07" db="EMBL/GenBank/DDBJ databases">
        <authorList>
            <person name="Martin A.A"/>
            <person name="De Silva N."/>
        </authorList>
    </citation>
    <scope>NUCLEOTIDE SEQUENCE</scope>
</reference>
<evidence type="ECO:0000256" key="1">
    <source>
        <dbReference type="SAM" id="Coils"/>
    </source>
</evidence>
<keyword evidence="1" id="KW-0175">Coiled coil</keyword>
<dbReference type="SUPFAM" id="SSF56672">
    <property type="entry name" value="DNA/RNA polymerases"/>
    <property type="match status" value="1"/>
</dbReference>
<feature type="domain" description="Reverse transcriptase" evidence="2">
    <location>
        <begin position="650"/>
        <end position="837"/>
    </location>
</feature>
<dbReference type="Gene3D" id="3.10.10.10">
    <property type="entry name" value="HIV Type 1 Reverse Transcriptase, subunit A, domain 1"/>
    <property type="match status" value="1"/>
</dbReference>
<reference evidence="4" key="2">
    <citation type="submission" date="2015-08" db="UniProtKB">
        <authorList>
            <consortium name="WormBaseParasite"/>
        </authorList>
    </citation>
    <scope>IDENTIFICATION</scope>
</reference>
<dbReference type="PROSITE" id="PS50878">
    <property type="entry name" value="RT_POL"/>
    <property type="match status" value="1"/>
</dbReference>
<dbReference type="Proteomes" id="UP000035680">
    <property type="component" value="Unassembled WGS sequence"/>
</dbReference>
<dbReference type="InterPro" id="IPR000477">
    <property type="entry name" value="RT_dom"/>
</dbReference>
<dbReference type="WBParaSite" id="SVE_0368500.1">
    <property type="protein sequence ID" value="SVE_0368500.1"/>
    <property type="gene ID" value="SVE_0368500"/>
</dbReference>
<accession>A0A0K0F4E9</accession>
<dbReference type="AlphaFoldDB" id="A0A0K0F4E9"/>
<protein>
    <submittedName>
        <fullName evidence="4">Reverse transcriptase domain-containing protein</fullName>
    </submittedName>
</protein>
<dbReference type="InterPro" id="IPR043502">
    <property type="entry name" value="DNA/RNA_pol_sf"/>
</dbReference>
<dbReference type="Gene3D" id="3.30.70.270">
    <property type="match status" value="1"/>
</dbReference>
<dbReference type="PANTHER" id="PTHR37984">
    <property type="entry name" value="PROTEIN CBG26694"/>
    <property type="match status" value="1"/>
</dbReference>
<name>A0A0K0F4E9_STRVS</name>
<dbReference type="InterPro" id="IPR043128">
    <property type="entry name" value="Rev_trsase/Diguanyl_cyclase"/>
</dbReference>
<dbReference type="CDD" id="cd01647">
    <property type="entry name" value="RT_LTR"/>
    <property type="match status" value="1"/>
</dbReference>
<dbReference type="STRING" id="75913.A0A0K0F4E9"/>
<dbReference type="Pfam" id="PF00078">
    <property type="entry name" value="RVT_1"/>
    <property type="match status" value="1"/>
</dbReference>
<proteinExistence type="predicted"/>
<dbReference type="InterPro" id="IPR050951">
    <property type="entry name" value="Retrovirus_Pol_polyprotein"/>
</dbReference>